<name>A0AAI8Z7Z7_9PEZI</name>
<dbReference type="EMBL" id="CAVMBE010000106">
    <property type="protein sequence ID" value="CAK4034144.1"/>
    <property type="molecule type" value="Genomic_DNA"/>
</dbReference>
<dbReference type="AlphaFoldDB" id="A0AAI8Z7Z7"/>
<gene>
    <name evidence="1" type="ORF">LECACI_7A009302</name>
</gene>
<protein>
    <submittedName>
        <fullName evidence="1">Uncharacterized protein</fullName>
    </submittedName>
</protein>
<accession>A0AAI8Z7Z7</accession>
<dbReference type="Proteomes" id="UP001296104">
    <property type="component" value="Unassembled WGS sequence"/>
</dbReference>
<comment type="caution">
    <text evidence="1">The sequence shown here is derived from an EMBL/GenBank/DDBJ whole genome shotgun (WGS) entry which is preliminary data.</text>
</comment>
<proteinExistence type="predicted"/>
<reference evidence="1" key="1">
    <citation type="submission" date="2023-11" db="EMBL/GenBank/DDBJ databases">
        <authorList>
            <person name="Alioto T."/>
            <person name="Alioto T."/>
            <person name="Gomez Garrido J."/>
        </authorList>
    </citation>
    <scope>NUCLEOTIDE SEQUENCE</scope>
</reference>
<keyword evidence="2" id="KW-1185">Reference proteome</keyword>
<evidence type="ECO:0000313" key="2">
    <source>
        <dbReference type="Proteomes" id="UP001296104"/>
    </source>
</evidence>
<evidence type="ECO:0000313" key="1">
    <source>
        <dbReference type="EMBL" id="CAK4034144.1"/>
    </source>
</evidence>
<organism evidence="1 2">
    <name type="scientific">Lecanosticta acicola</name>
    <dbReference type="NCBI Taxonomy" id="111012"/>
    <lineage>
        <taxon>Eukaryota</taxon>
        <taxon>Fungi</taxon>
        <taxon>Dikarya</taxon>
        <taxon>Ascomycota</taxon>
        <taxon>Pezizomycotina</taxon>
        <taxon>Dothideomycetes</taxon>
        <taxon>Dothideomycetidae</taxon>
        <taxon>Mycosphaerellales</taxon>
        <taxon>Mycosphaerellaceae</taxon>
        <taxon>Lecanosticta</taxon>
    </lineage>
</organism>
<sequence length="179" mass="20150">MAEARIPVFCNAQVSAETLNHFFQQANEETHRKCFDYPMSFLMVSTRVPEDVDQHCTAPPVDGNGIEHNPFKDMSTEDLIEWAQKNLGRSGLSKDNMVILDDLTAQDETCILVSLKDLPDDELPDGMDKWIIIRSDFESSIISLMTKETGVGGDDHLDTDYEGSDGVLRNTIKNRERVV</sequence>